<name>A0ABU8JJV9_DICCH</name>
<keyword evidence="3" id="KW-1185">Reference proteome</keyword>
<dbReference type="PANTHER" id="PTHR43162:SF1">
    <property type="entry name" value="PRESTALK A DIFFERENTIATION PROTEIN A"/>
    <property type="match status" value="1"/>
</dbReference>
<dbReference type="Gene3D" id="3.40.50.720">
    <property type="entry name" value="NAD(P)-binding Rossmann-like Domain"/>
    <property type="match status" value="1"/>
</dbReference>
<evidence type="ECO:0000259" key="1">
    <source>
        <dbReference type="Pfam" id="PF05368"/>
    </source>
</evidence>
<reference evidence="2 3" key="1">
    <citation type="submission" date="2024-03" db="EMBL/GenBank/DDBJ databases">
        <title>Analysis of soft rot Pectobacteriaceae population diversity in US potato growing regions between 2016 and 2022.</title>
        <authorList>
            <person name="Ma X."/>
            <person name="Zhang X."/>
            <person name="Stodghill P."/>
            <person name="Rioux R."/>
            <person name="Babler B."/>
            <person name="Shrestha S."/>
            <person name="Babler B."/>
            <person name="Rivedal H."/>
            <person name="Frost K."/>
            <person name="Hao J."/>
            <person name="Secor G."/>
            <person name="Swingle B."/>
        </authorList>
    </citation>
    <scope>NUCLEOTIDE SEQUENCE [LARGE SCALE GENOMIC DNA]</scope>
    <source>
        <strain evidence="2 3">SR64</strain>
    </source>
</reference>
<dbReference type="RefSeq" id="WP_336729081.1">
    <property type="nucleotide sequence ID" value="NZ_JBBBOO010000003.1"/>
</dbReference>
<dbReference type="Pfam" id="PF05368">
    <property type="entry name" value="NmrA"/>
    <property type="match status" value="1"/>
</dbReference>
<comment type="caution">
    <text evidence="2">The sequence shown here is derived from an EMBL/GenBank/DDBJ whole genome shotgun (WGS) entry which is preliminary data.</text>
</comment>
<feature type="domain" description="NmrA-like" evidence="1">
    <location>
        <begin position="3"/>
        <end position="236"/>
    </location>
</feature>
<proteinExistence type="predicted"/>
<dbReference type="InterPro" id="IPR008030">
    <property type="entry name" value="NmrA-like"/>
</dbReference>
<sequence length="286" mass="30122">MTFVIHGATGAQGAPLFNRLCRSGKPAVAAVRNTAAVKDRPALAVDNAVVASLVAAYRDAEGVFFHLPLASEAERIQYAHNFAQAIAQTKPKRVVLSTSGYIADEPLDAMPAESDSAVVTLIREVAKTGVSFAVIAPHLYLENLLLPMVLESVKSEGILRYPLRADYPVSWSSHLDIAEAAERLLTDASVTGVIGVGALPGLTGIDLANGFSQHFGREVKFEGISPEAFGELLLPWIGADAVAGVVAGYQAKARTSGSVIHQATSGQKLLGLTPRSVQQWLADVSA</sequence>
<dbReference type="PANTHER" id="PTHR43162">
    <property type="match status" value="1"/>
</dbReference>
<gene>
    <name evidence="2" type="ORF">WCU84_05200</name>
</gene>
<dbReference type="SUPFAM" id="SSF51735">
    <property type="entry name" value="NAD(P)-binding Rossmann-fold domains"/>
    <property type="match status" value="1"/>
</dbReference>
<dbReference type="EMBL" id="JBBBOO010000003">
    <property type="protein sequence ID" value="MEI7063061.1"/>
    <property type="molecule type" value="Genomic_DNA"/>
</dbReference>
<protein>
    <submittedName>
        <fullName evidence="2">NmrA family NAD(P)-binding protein</fullName>
    </submittedName>
</protein>
<dbReference type="InterPro" id="IPR051604">
    <property type="entry name" value="Ergot_Alk_Oxidoreductase"/>
</dbReference>
<dbReference type="InterPro" id="IPR036291">
    <property type="entry name" value="NAD(P)-bd_dom_sf"/>
</dbReference>
<evidence type="ECO:0000313" key="2">
    <source>
        <dbReference type="EMBL" id="MEI7063061.1"/>
    </source>
</evidence>
<accession>A0ABU8JJV9</accession>
<evidence type="ECO:0000313" key="3">
    <source>
        <dbReference type="Proteomes" id="UP001359469"/>
    </source>
</evidence>
<organism evidence="2 3">
    <name type="scientific">Dickeya chrysanthemi</name>
    <name type="common">Pectobacterium chrysanthemi</name>
    <name type="synonym">Erwinia chrysanthemi</name>
    <dbReference type="NCBI Taxonomy" id="556"/>
    <lineage>
        <taxon>Bacteria</taxon>
        <taxon>Pseudomonadati</taxon>
        <taxon>Pseudomonadota</taxon>
        <taxon>Gammaproteobacteria</taxon>
        <taxon>Enterobacterales</taxon>
        <taxon>Pectobacteriaceae</taxon>
        <taxon>Dickeya</taxon>
    </lineage>
</organism>
<dbReference type="Proteomes" id="UP001359469">
    <property type="component" value="Unassembled WGS sequence"/>
</dbReference>